<dbReference type="PROSITE" id="PS51977">
    <property type="entry name" value="WGR"/>
    <property type="match status" value="1"/>
</dbReference>
<evidence type="ECO:0000256" key="15">
    <source>
        <dbReference type="ARBA" id="ARBA00023242"/>
    </source>
</evidence>
<gene>
    <name evidence="24" type="primary">LOC109063517</name>
</gene>
<dbReference type="InterPro" id="IPR050800">
    <property type="entry name" value="ARTD/PARP"/>
</dbReference>
<comment type="subunit">
    <text evidence="18">Component of a base excision repair (BER) complex, containing at least XRCC1, PARP1, POLB and LRIG3. Homo- and heterodimer with PARP1. Interacts (via the PARP catalytic domain) with HPF1. Interacts with core nucleosomes.</text>
</comment>
<dbReference type="GO" id="GO:0005730">
    <property type="term" value="C:nucleolus"/>
    <property type="evidence" value="ECO:0007669"/>
    <property type="project" value="TreeGrafter"/>
</dbReference>
<protein>
    <recommendedName>
        <fullName evidence="19">Poly [ADP-ribose] polymerase</fullName>
        <shortName evidence="19">PARP</shortName>
        <ecNumber evidence="19">2.4.2.-</ecNumber>
    </recommendedName>
</protein>
<dbReference type="Gene3D" id="3.30.720.50">
    <property type="match status" value="1"/>
</dbReference>
<evidence type="ECO:0000256" key="7">
    <source>
        <dbReference type="ARBA" id="ARBA00022679"/>
    </source>
</evidence>
<evidence type="ECO:0000256" key="4">
    <source>
        <dbReference type="ARBA" id="ARBA00022533"/>
    </source>
</evidence>
<evidence type="ECO:0000259" key="23">
    <source>
        <dbReference type="PROSITE" id="PS51977"/>
    </source>
</evidence>
<dbReference type="Pfam" id="PF02825">
    <property type="entry name" value="WWE"/>
    <property type="match status" value="1"/>
</dbReference>
<dbReference type="PANTHER" id="PTHR10459">
    <property type="entry name" value="DNA LIGASE"/>
    <property type="match status" value="1"/>
</dbReference>
<dbReference type="InterPro" id="IPR008893">
    <property type="entry name" value="WGR_domain"/>
</dbReference>
<evidence type="ECO:0000256" key="19">
    <source>
        <dbReference type="RuleBase" id="RU362114"/>
    </source>
</evidence>
<dbReference type="PANTHER" id="PTHR10459:SF60">
    <property type="entry name" value="POLY [ADP-RIBOSE] POLYMERASE 2"/>
    <property type="match status" value="1"/>
</dbReference>
<evidence type="ECO:0000256" key="2">
    <source>
        <dbReference type="ARBA" id="ARBA00004286"/>
    </source>
</evidence>
<evidence type="ECO:0000256" key="3">
    <source>
        <dbReference type="ARBA" id="ARBA00022454"/>
    </source>
</evidence>
<reference evidence="24" key="2">
    <citation type="submission" date="2025-09" db="UniProtKB">
        <authorList>
            <consortium name="Ensembl"/>
        </authorList>
    </citation>
    <scope>IDENTIFICATION</scope>
</reference>
<keyword evidence="9" id="KW-0227">DNA damage</keyword>
<dbReference type="Gene3D" id="3.90.228.10">
    <property type="match status" value="1"/>
</dbReference>
<accession>A0A8C1NAP0</accession>
<keyword evidence="7 19" id="KW-0808">Transferase</keyword>
<evidence type="ECO:0000313" key="25">
    <source>
        <dbReference type="Proteomes" id="UP000694427"/>
    </source>
</evidence>
<dbReference type="InterPro" id="IPR004170">
    <property type="entry name" value="WWE_dom"/>
</dbReference>
<name>A0A8C1NAP0_CYPCA</name>
<dbReference type="EC" id="2.4.2.-" evidence="19"/>
<keyword evidence="10" id="KW-0013">ADP-ribosylation</keyword>
<dbReference type="InterPro" id="IPR037197">
    <property type="entry name" value="WWE_dom_sf"/>
</dbReference>
<reference evidence="24" key="1">
    <citation type="submission" date="2025-08" db="UniProtKB">
        <authorList>
            <consortium name="Ensembl"/>
        </authorList>
    </citation>
    <scope>IDENTIFICATION</scope>
</reference>
<keyword evidence="3" id="KW-0158">Chromosome</keyword>
<keyword evidence="11" id="KW-0007">Acetylation</keyword>
<dbReference type="Pfam" id="PF00644">
    <property type="entry name" value="PARP"/>
    <property type="match status" value="1"/>
</dbReference>
<evidence type="ECO:0000256" key="12">
    <source>
        <dbReference type="ARBA" id="ARBA00023027"/>
    </source>
</evidence>
<dbReference type="Ensembl" id="ENSCCRT00010096708.1">
    <property type="protein sequence ID" value="ENSCCRP00010087181.1"/>
    <property type="gene ID" value="ENSCCRG00010037830.1"/>
</dbReference>
<dbReference type="InterPro" id="IPR004102">
    <property type="entry name" value="Poly(ADP-ribose)pol_reg_dom"/>
</dbReference>
<evidence type="ECO:0000259" key="21">
    <source>
        <dbReference type="PROSITE" id="PS51059"/>
    </source>
</evidence>
<evidence type="ECO:0000256" key="10">
    <source>
        <dbReference type="ARBA" id="ARBA00022765"/>
    </source>
</evidence>
<dbReference type="InterPro" id="IPR012317">
    <property type="entry name" value="Poly(ADP-ribose)pol_cat_dom"/>
</dbReference>
<keyword evidence="8" id="KW-0548">Nucleotidyltransferase</keyword>
<keyword evidence="4" id="KW-0021">Allosteric enzyme</keyword>
<feature type="domain" description="PARP alpha-helical" evidence="22">
    <location>
        <begin position="312"/>
        <end position="429"/>
    </location>
</feature>
<evidence type="ECO:0000256" key="18">
    <source>
        <dbReference type="ARBA" id="ARBA00064631"/>
    </source>
</evidence>
<evidence type="ECO:0000256" key="5">
    <source>
        <dbReference type="ARBA" id="ARBA00022553"/>
    </source>
</evidence>
<evidence type="ECO:0000259" key="20">
    <source>
        <dbReference type="PROSITE" id="PS50918"/>
    </source>
</evidence>
<dbReference type="InterPro" id="IPR036930">
    <property type="entry name" value="WGR_dom_sf"/>
</dbReference>
<evidence type="ECO:0000256" key="9">
    <source>
        <dbReference type="ARBA" id="ARBA00022763"/>
    </source>
</evidence>
<organism evidence="24 25">
    <name type="scientific">Cyprinus carpio</name>
    <name type="common">Common carp</name>
    <dbReference type="NCBI Taxonomy" id="7962"/>
    <lineage>
        <taxon>Eukaryota</taxon>
        <taxon>Metazoa</taxon>
        <taxon>Chordata</taxon>
        <taxon>Craniata</taxon>
        <taxon>Vertebrata</taxon>
        <taxon>Euteleostomi</taxon>
        <taxon>Actinopterygii</taxon>
        <taxon>Neopterygii</taxon>
        <taxon>Teleostei</taxon>
        <taxon>Ostariophysi</taxon>
        <taxon>Cypriniformes</taxon>
        <taxon>Cyprinidae</taxon>
        <taxon>Cyprininae</taxon>
        <taxon>Cyprinus</taxon>
    </lineage>
</organism>
<keyword evidence="6 19" id="KW-0328">Glycosyltransferase</keyword>
<keyword evidence="13" id="KW-0238">DNA-binding</keyword>
<proteinExistence type="inferred from homology"/>
<comment type="similarity">
    <text evidence="16">Belongs to the ARTD/PARP family.</text>
</comment>
<keyword evidence="12 19" id="KW-0520">NAD</keyword>
<feature type="domain" description="PARP catalytic" evidence="21">
    <location>
        <begin position="437"/>
        <end position="664"/>
    </location>
</feature>
<keyword evidence="25" id="KW-1185">Reference proteome</keyword>
<comment type="subcellular location">
    <subcellularLocation>
        <location evidence="2">Chromosome</location>
    </subcellularLocation>
    <subcellularLocation>
        <location evidence="1">Nucleus</location>
    </subcellularLocation>
</comment>
<dbReference type="GO" id="GO:0016779">
    <property type="term" value="F:nucleotidyltransferase activity"/>
    <property type="evidence" value="ECO:0007669"/>
    <property type="project" value="UniProtKB-KW"/>
</dbReference>
<dbReference type="SUPFAM" id="SSF117839">
    <property type="entry name" value="WWE domain"/>
    <property type="match status" value="1"/>
</dbReference>
<evidence type="ECO:0000256" key="13">
    <source>
        <dbReference type="ARBA" id="ARBA00023125"/>
    </source>
</evidence>
<dbReference type="SUPFAM" id="SSF47587">
    <property type="entry name" value="Domain of poly(ADP-ribose) polymerase"/>
    <property type="match status" value="1"/>
</dbReference>
<evidence type="ECO:0000313" key="24">
    <source>
        <dbReference type="Ensembl" id="ENSCCRP00010087181.1"/>
    </source>
</evidence>
<dbReference type="Pfam" id="PF02877">
    <property type="entry name" value="PARP_reg"/>
    <property type="match status" value="1"/>
</dbReference>
<dbReference type="SUPFAM" id="SSF56399">
    <property type="entry name" value="ADP-ribosylation"/>
    <property type="match status" value="1"/>
</dbReference>
<dbReference type="Gene3D" id="2.20.140.10">
    <property type="entry name" value="WGR domain"/>
    <property type="match status" value="1"/>
</dbReference>
<sequence>VSSHFSCFMESMRRTRSCRAKSEADSRKEASEAKTNIHISHKDYLNISFFSVWQWKGDDGEWEPYPPEVCVQLDTAKQAGEKSVSLAVGPGYEVDLVKMTQANTVTKYKRKIRLQKVKSGMSVCTCVWCCISICHRNLNSCLFILIIFHSQMRHITLHKFQIDFNSFVFSPSCSEEEVVKTIIMKGKAPVDLECKAKIGKVITLNTNLQFNNNKYYLIQLLQDDNGKAYSVWMRWGRVGKVGQNSLVNCGGNLAQAKDTFKKKFFDKTKNEWEHRANFEKVAGKYDMVFVDYSTEDKEKDKAVVSSPPEIKPCQLNSKVQSLLELICDLKAMEECVLEMKFDTKKAPLGKLTTEQIRAGYASLKRIEECLKKKRSNKELVEACNQFYTRIPHDFGLRTPPVIRTEEELKEKITLLETLSDIQIAVKMVQSSVQNDEHPLDRQYRSLQCRLQPLDSNSNEYKVIEKYLQSTHAPTHTDYTMTILDIFAVEKEGEKDNFCSEMENKMLLWHGSRLSNWVGILSQGLRVAPPEAPVTGYMFGKGVYFADMSSKSANYCFASQKNNQGLLLLSEVALGNSNELLDADYNADQLPSGKHSTRGLGQTAPDPNNYVALDGVTIPMGPSVKTGVGQKGGYTLLYNEYIVYNPAQIKMKYLLRVQFNFSSLW</sequence>
<keyword evidence="5" id="KW-0597">Phosphoprotein</keyword>
<dbReference type="GO" id="GO:0006302">
    <property type="term" value="P:double-strand break repair"/>
    <property type="evidence" value="ECO:0007669"/>
    <property type="project" value="TreeGrafter"/>
</dbReference>
<dbReference type="FunFam" id="3.90.228.10:FF:000002">
    <property type="entry name" value="Poly [ADP-ribose] polymerase"/>
    <property type="match status" value="1"/>
</dbReference>
<dbReference type="PROSITE" id="PS51059">
    <property type="entry name" value="PARP_CATALYTIC"/>
    <property type="match status" value="1"/>
</dbReference>
<dbReference type="GO" id="GO:0003677">
    <property type="term" value="F:DNA binding"/>
    <property type="evidence" value="ECO:0007669"/>
    <property type="project" value="UniProtKB-KW"/>
</dbReference>
<dbReference type="SMART" id="SM00773">
    <property type="entry name" value="WGR"/>
    <property type="match status" value="1"/>
</dbReference>
<evidence type="ECO:0000256" key="14">
    <source>
        <dbReference type="ARBA" id="ARBA00023204"/>
    </source>
</evidence>
<feature type="domain" description="WWE" evidence="20">
    <location>
        <begin position="39"/>
        <end position="114"/>
    </location>
</feature>
<comment type="catalytic activity">
    <reaction evidence="17">
        <text>NAD(+) + (ADP-D-ribosyl)n-acceptor = nicotinamide + (ADP-D-ribosyl)n+1-acceptor + H(+).</text>
        <dbReference type="EC" id="2.4.2.30"/>
    </reaction>
</comment>
<dbReference type="GO" id="GO:0070212">
    <property type="term" value="P:protein poly-ADP-ribosylation"/>
    <property type="evidence" value="ECO:0007669"/>
    <property type="project" value="TreeGrafter"/>
</dbReference>
<dbReference type="SUPFAM" id="SSF142921">
    <property type="entry name" value="WGR domain-like"/>
    <property type="match status" value="1"/>
</dbReference>
<evidence type="ECO:0000256" key="17">
    <source>
        <dbReference type="ARBA" id="ARBA00033987"/>
    </source>
</evidence>
<dbReference type="InterPro" id="IPR036616">
    <property type="entry name" value="Poly(ADP-ribose)pol_reg_dom_sf"/>
</dbReference>
<dbReference type="FunFam" id="1.20.142.10:FF:000003">
    <property type="entry name" value="Poly [ADP-ribose] polymerase"/>
    <property type="match status" value="1"/>
</dbReference>
<dbReference type="PROSITE" id="PS50918">
    <property type="entry name" value="WWE"/>
    <property type="match status" value="1"/>
</dbReference>
<dbReference type="GO" id="GO:1990404">
    <property type="term" value="F:NAD+-protein mono-ADP-ribosyltransferase activity"/>
    <property type="evidence" value="ECO:0007669"/>
    <property type="project" value="TreeGrafter"/>
</dbReference>
<feature type="domain" description="WGR" evidence="23">
    <location>
        <begin position="198"/>
        <end position="285"/>
    </location>
</feature>
<evidence type="ECO:0000256" key="16">
    <source>
        <dbReference type="ARBA" id="ARBA00024347"/>
    </source>
</evidence>
<dbReference type="FunFam" id="2.20.140.10:FF:000001">
    <property type="entry name" value="Poly [ADP-ribose] polymerase"/>
    <property type="match status" value="1"/>
</dbReference>
<evidence type="ECO:0000256" key="1">
    <source>
        <dbReference type="ARBA" id="ARBA00004123"/>
    </source>
</evidence>
<dbReference type="GO" id="GO:0003950">
    <property type="term" value="F:NAD+ poly-ADP-ribosyltransferase activity"/>
    <property type="evidence" value="ECO:0007669"/>
    <property type="project" value="UniProtKB-UniRule"/>
</dbReference>
<dbReference type="Gene3D" id="1.20.142.10">
    <property type="entry name" value="Poly(ADP-ribose) polymerase, regulatory domain"/>
    <property type="match status" value="1"/>
</dbReference>
<keyword evidence="15" id="KW-0539">Nucleus</keyword>
<dbReference type="AlphaFoldDB" id="A0A8C1NAP0"/>
<evidence type="ECO:0000256" key="8">
    <source>
        <dbReference type="ARBA" id="ARBA00022695"/>
    </source>
</evidence>
<evidence type="ECO:0000259" key="22">
    <source>
        <dbReference type="PROSITE" id="PS51060"/>
    </source>
</evidence>
<evidence type="ECO:0000256" key="6">
    <source>
        <dbReference type="ARBA" id="ARBA00022676"/>
    </source>
</evidence>
<dbReference type="PROSITE" id="PS51060">
    <property type="entry name" value="PARP_ALPHA_HD"/>
    <property type="match status" value="1"/>
</dbReference>
<dbReference type="CDD" id="cd01437">
    <property type="entry name" value="parp_like"/>
    <property type="match status" value="1"/>
</dbReference>
<dbReference type="GO" id="GO:0005694">
    <property type="term" value="C:chromosome"/>
    <property type="evidence" value="ECO:0007669"/>
    <property type="project" value="UniProtKB-SubCell"/>
</dbReference>
<dbReference type="GO" id="GO:0005654">
    <property type="term" value="C:nucleoplasm"/>
    <property type="evidence" value="ECO:0007669"/>
    <property type="project" value="UniProtKB-ARBA"/>
</dbReference>
<dbReference type="Proteomes" id="UP000694427">
    <property type="component" value="Unplaced"/>
</dbReference>
<dbReference type="Pfam" id="PF05406">
    <property type="entry name" value="WGR"/>
    <property type="match status" value="1"/>
</dbReference>
<evidence type="ECO:0000256" key="11">
    <source>
        <dbReference type="ARBA" id="ARBA00022990"/>
    </source>
</evidence>
<keyword evidence="14" id="KW-0234">DNA repair</keyword>